<gene>
    <name evidence="2" type="ORF">AOQ84DRAFT_228124</name>
</gene>
<organism evidence="2 3">
    <name type="scientific">Glonium stellatum</name>
    <dbReference type="NCBI Taxonomy" id="574774"/>
    <lineage>
        <taxon>Eukaryota</taxon>
        <taxon>Fungi</taxon>
        <taxon>Dikarya</taxon>
        <taxon>Ascomycota</taxon>
        <taxon>Pezizomycotina</taxon>
        <taxon>Dothideomycetes</taxon>
        <taxon>Pleosporomycetidae</taxon>
        <taxon>Gloniales</taxon>
        <taxon>Gloniaceae</taxon>
        <taxon>Glonium</taxon>
    </lineage>
</organism>
<dbReference type="Proteomes" id="UP000250140">
    <property type="component" value="Unassembled WGS sequence"/>
</dbReference>
<evidence type="ECO:0000256" key="1">
    <source>
        <dbReference type="SAM" id="MobiDB-lite"/>
    </source>
</evidence>
<evidence type="ECO:0000313" key="2">
    <source>
        <dbReference type="EMBL" id="OCL03005.1"/>
    </source>
</evidence>
<proteinExistence type="predicted"/>
<feature type="region of interest" description="Disordered" evidence="1">
    <location>
        <begin position="389"/>
        <end position="412"/>
    </location>
</feature>
<dbReference type="EMBL" id="KV750831">
    <property type="protein sequence ID" value="OCL03005.1"/>
    <property type="molecule type" value="Genomic_DNA"/>
</dbReference>
<evidence type="ECO:0000313" key="3">
    <source>
        <dbReference type="Proteomes" id="UP000250140"/>
    </source>
</evidence>
<accession>A0A8E2JMN0</accession>
<reference evidence="2 3" key="1">
    <citation type="journal article" date="2016" name="Nat. Commun.">
        <title>Ectomycorrhizal ecology is imprinted in the genome of the dominant symbiotic fungus Cenococcum geophilum.</title>
        <authorList>
            <consortium name="DOE Joint Genome Institute"/>
            <person name="Peter M."/>
            <person name="Kohler A."/>
            <person name="Ohm R.A."/>
            <person name="Kuo A."/>
            <person name="Krutzmann J."/>
            <person name="Morin E."/>
            <person name="Arend M."/>
            <person name="Barry K.W."/>
            <person name="Binder M."/>
            <person name="Choi C."/>
            <person name="Clum A."/>
            <person name="Copeland A."/>
            <person name="Grisel N."/>
            <person name="Haridas S."/>
            <person name="Kipfer T."/>
            <person name="LaButti K."/>
            <person name="Lindquist E."/>
            <person name="Lipzen A."/>
            <person name="Maire R."/>
            <person name="Meier B."/>
            <person name="Mihaltcheva S."/>
            <person name="Molinier V."/>
            <person name="Murat C."/>
            <person name="Poggeler S."/>
            <person name="Quandt C.A."/>
            <person name="Sperisen C."/>
            <person name="Tritt A."/>
            <person name="Tisserant E."/>
            <person name="Crous P.W."/>
            <person name="Henrissat B."/>
            <person name="Nehls U."/>
            <person name="Egli S."/>
            <person name="Spatafora J.W."/>
            <person name="Grigoriev I.V."/>
            <person name="Martin F.M."/>
        </authorList>
    </citation>
    <scope>NUCLEOTIDE SEQUENCE [LARGE SCALE GENOMIC DNA]</scope>
    <source>
        <strain evidence="2 3">CBS 207.34</strain>
    </source>
</reference>
<sequence length="412" mass="46003">MILNYITQFFLWVALRILKHSNDSQLAGQTRTREILQPFTRNFQKSIVHDPAPYNSTMSSSAPNIPLEQAAQCGGTYHILSCGHGILTARLEPCACNCLKPSNNIAFACQDCAGAIRDTLNDQLTCAEKMRLDLAEKSGNDAQYQLYLSEYVTARVSAISTCQAVLNHIEGSRRASSPARVETISAFEFWQEQHPFITYNEYARQRPELFGLPAPSSGANSTMSAGLANGENLVNNTCSSNLSPSEPILRPRLFVPSKRPCTEPFTDDIPTSKHHKAKAPIILDKADQKRPAKHLRDQADEDPYFPSTSLNDGDIQIPPKRRSNYPAVNFSEPKFAPQPPTLVVLQLGKRLRDQDEEAAGSASKSHCMRMEGMTEPKFGQSTYEVLQEKREWSGEEMETRDGPSNRKIQKHF</sequence>
<name>A0A8E2JMN0_9PEZI</name>
<feature type="compositionally biased region" description="Basic and acidic residues" evidence="1">
    <location>
        <begin position="288"/>
        <end position="298"/>
    </location>
</feature>
<keyword evidence="3" id="KW-1185">Reference proteome</keyword>
<feature type="compositionally biased region" description="Basic and acidic residues" evidence="1">
    <location>
        <begin position="389"/>
        <end position="404"/>
    </location>
</feature>
<feature type="region of interest" description="Disordered" evidence="1">
    <location>
        <begin position="288"/>
        <end position="319"/>
    </location>
</feature>
<dbReference type="AlphaFoldDB" id="A0A8E2JMN0"/>
<protein>
    <submittedName>
        <fullName evidence="2">Uncharacterized protein</fullName>
    </submittedName>
</protein>